<evidence type="ECO:0000256" key="13">
    <source>
        <dbReference type="ARBA" id="ARBA00023180"/>
    </source>
</evidence>
<gene>
    <name evidence="23" type="ORF">S7711_01770</name>
</gene>
<dbReference type="GO" id="GO:0000272">
    <property type="term" value="P:polysaccharide catabolic process"/>
    <property type="evidence" value="ECO:0007669"/>
    <property type="project" value="UniProtKB-KW"/>
</dbReference>
<evidence type="ECO:0000256" key="6">
    <source>
        <dbReference type="ARBA" id="ARBA00022475"/>
    </source>
</evidence>
<evidence type="ECO:0000256" key="15">
    <source>
        <dbReference type="ARBA" id="ARBA00023316"/>
    </source>
</evidence>
<dbReference type="OrthoDB" id="68336at2759"/>
<keyword evidence="22" id="KW-1133">Transmembrane helix</keyword>
<sequence>MQYYSQDDPYEREPLDSYRSAHSSPARAPPPPAHNYSQADHSRYYEPAPQHQQGIFGGQYGDAEYSYDRGHQGYDNSRNNDPYYSTTRGADDPAYAGRGERAYGSSAVPNNITPDTDNFNETASGGMAGIAYNVADQNARESGMEAMHSPSQVPPPPSRAHNPNAYRQPYPPIATGGYQYESGYGYGQSPLGPTSNTNLVAPGATASRSPSRSPNTHPNGDRFADDPYSGYLNLSRNAHTNLGVVDPNAIEDDGDDGLTYNKNSHRSSFPSASNSDRGGKPAVGAAVTAVGAGAGVGGLFNRGNREYSADYDLGTGAEKPRGWGDMEAAKKKKRRRIIVFVVLFVIIGAIVGGLVGGLLTTERRDGQNGGNDGQSAEDDLSENGDLDAQSEEIRELMGNSDLHRVFPGMDYTPLNTQYPDCIHNPPSQNNVTRDVAVLSQLTNKIRLYGTDCNQTEMVIHAIRQLDLEDEIKIWLGVWQDQNETTNERQLDQMWTILDEYGAEPFEGIIVANEILFREEMTLSELSGVLSSVRRELDEKSIDLPVATSDLGDDWRQALADSSDYIMANIHPFFAGVQASEAAAWTMNFWENNNGQYFKSNTSRNIISETGWPTGGGTHCGGAATCAAGSVAGVDELNQFMDDWVCQALANGTNYFWFEAFDEPWKIRFNEDGKEWEDKWGLMDVNRNLKDGVVIPDCGGRTVD</sequence>
<protein>
    <recommendedName>
        <fullName evidence="5">glucan endo-1,3-beta-D-glucosidase</fullName>
        <ecNumber evidence="5">3.2.1.39</ecNumber>
    </recommendedName>
    <alternativeName>
        <fullName evidence="19">Endo-1,3-beta-glucanase btgC</fullName>
    </alternativeName>
    <alternativeName>
        <fullName evidence="18">Laminarinase btgC</fullName>
    </alternativeName>
</protein>
<evidence type="ECO:0000256" key="16">
    <source>
        <dbReference type="ARBA" id="ARBA00023326"/>
    </source>
</evidence>
<feature type="compositionally biased region" description="Low complexity" evidence="21">
    <location>
        <begin position="176"/>
        <end position="189"/>
    </location>
</feature>
<dbReference type="InterPro" id="IPR000490">
    <property type="entry name" value="Glyco_hydro_17"/>
</dbReference>
<dbReference type="InterPro" id="IPR050732">
    <property type="entry name" value="Beta-glucan_modifiers"/>
</dbReference>
<comment type="catalytic activity">
    <reaction evidence="1">
        <text>Hydrolysis of (1-&gt;3)-beta-D-glucosidic linkages in (1-&gt;3)-beta-D-glucans.</text>
        <dbReference type="EC" id="3.2.1.39"/>
    </reaction>
</comment>
<feature type="compositionally biased region" description="Polar residues" evidence="21">
    <location>
        <begin position="206"/>
        <end position="218"/>
    </location>
</feature>
<evidence type="ECO:0000256" key="7">
    <source>
        <dbReference type="ARBA" id="ARBA00022512"/>
    </source>
</evidence>
<dbReference type="GO" id="GO:0005576">
    <property type="term" value="C:extracellular region"/>
    <property type="evidence" value="ECO:0007669"/>
    <property type="project" value="TreeGrafter"/>
</dbReference>
<feature type="region of interest" description="Disordered" evidence="21">
    <location>
        <begin position="141"/>
        <end position="228"/>
    </location>
</feature>
<dbReference type="GO" id="GO:0071555">
    <property type="term" value="P:cell wall organization"/>
    <property type="evidence" value="ECO:0007669"/>
    <property type="project" value="UniProtKB-KW"/>
</dbReference>
<evidence type="ECO:0000256" key="3">
    <source>
        <dbReference type="ARBA" id="ARBA00004401"/>
    </source>
</evidence>
<proteinExistence type="inferred from homology"/>
<keyword evidence="16" id="KW-0624">Polysaccharide degradation</keyword>
<keyword evidence="13" id="KW-0325">Glycoprotein</keyword>
<dbReference type="HOGENOM" id="CLU_011476_0_0_1"/>
<keyword evidence="15" id="KW-0961">Cell wall biogenesis/degradation</keyword>
<evidence type="ECO:0000256" key="8">
    <source>
        <dbReference type="ARBA" id="ARBA00022525"/>
    </source>
</evidence>
<keyword evidence="22" id="KW-0812">Transmembrane</keyword>
<keyword evidence="8" id="KW-0964">Secreted</keyword>
<dbReference type="GO" id="GO:0042973">
    <property type="term" value="F:glucan endo-1,3-beta-D-glucosidase activity"/>
    <property type="evidence" value="ECO:0007669"/>
    <property type="project" value="UniProtKB-EC"/>
</dbReference>
<dbReference type="Proteomes" id="UP000028045">
    <property type="component" value="Unassembled WGS sequence"/>
</dbReference>
<comment type="similarity">
    <text evidence="4 20">Belongs to the glycosyl hydrolase 17 family.</text>
</comment>
<dbReference type="InterPro" id="IPR017853">
    <property type="entry name" value="GH"/>
</dbReference>
<accession>A0A084AIX1</accession>
<feature type="compositionally biased region" description="Polar residues" evidence="21">
    <location>
        <begin position="74"/>
        <end position="88"/>
    </location>
</feature>
<keyword evidence="14" id="KW-0119">Carbohydrate metabolism</keyword>
<name>A0A084AIX1_STACB</name>
<evidence type="ECO:0000256" key="22">
    <source>
        <dbReference type="SAM" id="Phobius"/>
    </source>
</evidence>
<feature type="region of interest" description="Disordered" evidence="21">
    <location>
        <begin position="1"/>
        <end position="95"/>
    </location>
</feature>
<evidence type="ECO:0000256" key="17">
    <source>
        <dbReference type="ARBA" id="ARBA00037649"/>
    </source>
</evidence>
<feature type="compositionally biased region" description="Acidic residues" evidence="21">
    <location>
        <begin position="375"/>
        <end position="386"/>
    </location>
</feature>
<evidence type="ECO:0000256" key="11">
    <source>
        <dbReference type="ARBA" id="ARBA00022968"/>
    </source>
</evidence>
<feature type="region of interest" description="Disordered" evidence="21">
    <location>
        <begin position="364"/>
        <end position="386"/>
    </location>
</feature>
<dbReference type="GO" id="GO:0009986">
    <property type="term" value="C:cell surface"/>
    <property type="evidence" value="ECO:0007669"/>
    <property type="project" value="TreeGrafter"/>
</dbReference>
<dbReference type="PANTHER" id="PTHR16631">
    <property type="entry name" value="GLUCAN 1,3-BETA-GLUCOSIDASE"/>
    <property type="match status" value="1"/>
</dbReference>
<evidence type="ECO:0000313" key="23">
    <source>
        <dbReference type="EMBL" id="KEY65250.1"/>
    </source>
</evidence>
<feature type="region of interest" description="Disordered" evidence="21">
    <location>
        <begin position="244"/>
        <end position="280"/>
    </location>
</feature>
<dbReference type="EC" id="3.2.1.39" evidence="5"/>
<evidence type="ECO:0000256" key="2">
    <source>
        <dbReference type="ARBA" id="ARBA00004191"/>
    </source>
</evidence>
<keyword evidence="6" id="KW-1003">Cell membrane</keyword>
<dbReference type="GO" id="GO:0005886">
    <property type="term" value="C:plasma membrane"/>
    <property type="evidence" value="ECO:0007669"/>
    <property type="project" value="UniProtKB-SubCell"/>
</dbReference>
<evidence type="ECO:0000256" key="12">
    <source>
        <dbReference type="ARBA" id="ARBA00023136"/>
    </source>
</evidence>
<dbReference type="GO" id="GO:0009277">
    <property type="term" value="C:fungal-type cell wall"/>
    <property type="evidence" value="ECO:0007669"/>
    <property type="project" value="TreeGrafter"/>
</dbReference>
<evidence type="ECO:0000313" key="24">
    <source>
        <dbReference type="Proteomes" id="UP000028045"/>
    </source>
</evidence>
<keyword evidence="9" id="KW-0732">Signal</keyword>
<keyword evidence="11" id="KW-0735">Signal-anchor</keyword>
<dbReference type="SUPFAM" id="SSF51445">
    <property type="entry name" value="(Trans)glycosidases"/>
    <property type="match status" value="1"/>
</dbReference>
<keyword evidence="24" id="KW-1185">Reference proteome</keyword>
<keyword evidence="12 22" id="KW-0472">Membrane</keyword>
<evidence type="ECO:0000256" key="19">
    <source>
        <dbReference type="ARBA" id="ARBA00043078"/>
    </source>
</evidence>
<dbReference type="PANTHER" id="PTHR16631:SF17">
    <property type="entry name" value="GLUCAN ENDO-1,3-BETA-GLUCOSIDASE BTGC"/>
    <property type="match status" value="1"/>
</dbReference>
<evidence type="ECO:0000256" key="5">
    <source>
        <dbReference type="ARBA" id="ARBA00012780"/>
    </source>
</evidence>
<dbReference type="Pfam" id="PF00332">
    <property type="entry name" value="Glyco_hydro_17"/>
    <property type="match status" value="1"/>
</dbReference>
<comment type="subcellular location">
    <subcellularLocation>
        <location evidence="3">Cell membrane</location>
        <topology evidence="3">Single-pass type II membrane protein</topology>
    </subcellularLocation>
    <subcellularLocation>
        <location evidence="2">Secreted</location>
        <location evidence="2">Cell wall</location>
    </subcellularLocation>
</comment>
<comment type="function">
    <text evidence="17">Glucanases play a role in cell expansion during growth, in cell-cell fusion during mating, and in spore release during sporulation. This enzyme may be involved in beta-glucan degradation. Active on laminarin and lichenan.</text>
</comment>
<evidence type="ECO:0000256" key="21">
    <source>
        <dbReference type="SAM" id="MobiDB-lite"/>
    </source>
</evidence>
<evidence type="ECO:0000256" key="20">
    <source>
        <dbReference type="RuleBase" id="RU004335"/>
    </source>
</evidence>
<evidence type="ECO:0000256" key="9">
    <source>
        <dbReference type="ARBA" id="ARBA00022729"/>
    </source>
</evidence>
<dbReference type="FunFam" id="3.20.20.80:FF:000151">
    <property type="entry name" value="Glucan endo-1,3-beta-glucosidase btgC"/>
    <property type="match status" value="1"/>
</dbReference>
<dbReference type="AlphaFoldDB" id="A0A084AIX1"/>
<dbReference type="Gene3D" id="3.20.20.80">
    <property type="entry name" value="Glycosidases"/>
    <property type="match status" value="1"/>
</dbReference>
<feature type="transmembrane region" description="Helical" evidence="22">
    <location>
        <begin position="337"/>
        <end position="359"/>
    </location>
</feature>
<evidence type="ECO:0000256" key="1">
    <source>
        <dbReference type="ARBA" id="ARBA00000382"/>
    </source>
</evidence>
<reference evidence="23 24" key="1">
    <citation type="journal article" date="2014" name="BMC Genomics">
        <title>Comparative genome sequencing reveals chemotype-specific gene clusters in the toxigenic black mold Stachybotrys.</title>
        <authorList>
            <person name="Semeiks J."/>
            <person name="Borek D."/>
            <person name="Otwinowski Z."/>
            <person name="Grishin N.V."/>
        </authorList>
    </citation>
    <scope>NUCLEOTIDE SEQUENCE [LARGE SCALE GENOMIC DNA]</scope>
    <source>
        <strain evidence="24">CBS 109288 / IBT 7711</strain>
    </source>
</reference>
<keyword evidence="10" id="KW-0378">Hydrolase</keyword>
<evidence type="ECO:0000256" key="4">
    <source>
        <dbReference type="ARBA" id="ARBA00008773"/>
    </source>
</evidence>
<organism evidence="23 24">
    <name type="scientific">Stachybotrys chartarum (strain CBS 109288 / IBT 7711)</name>
    <name type="common">Toxic black mold</name>
    <name type="synonym">Stilbospora chartarum</name>
    <dbReference type="NCBI Taxonomy" id="1280523"/>
    <lineage>
        <taxon>Eukaryota</taxon>
        <taxon>Fungi</taxon>
        <taxon>Dikarya</taxon>
        <taxon>Ascomycota</taxon>
        <taxon>Pezizomycotina</taxon>
        <taxon>Sordariomycetes</taxon>
        <taxon>Hypocreomycetidae</taxon>
        <taxon>Hypocreales</taxon>
        <taxon>Stachybotryaceae</taxon>
        <taxon>Stachybotrys</taxon>
    </lineage>
</organism>
<dbReference type="EMBL" id="KL648706">
    <property type="protein sequence ID" value="KEY65250.1"/>
    <property type="molecule type" value="Genomic_DNA"/>
</dbReference>
<feature type="compositionally biased region" description="Polar residues" evidence="21">
    <location>
        <begin position="260"/>
        <end position="276"/>
    </location>
</feature>
<keyword evidence="7" id="KW-0134">Cell wall</keyword>
<evidence type="ECO:0000256" key="14">
    <source>
        <dbReference type="ARBA" id="ARBA00023277"/>
    </source>
</evidence>
<evidence type="ECO:0000256" key="18">
    <source>
        <dbReference type="ARBA" id="ARBA00042373"/>
    </source>
</evidence>
<evidence type="ECO:0000256" key="10">
    <source>
        <dbReference type="ARBA" id="ARBA00022801"/>
    </source>
</evidence>